<keyword evidence="3" id="KW-0378">Hydrolase</keyword>
<evidence type="ECO:0000256" key="4">
    <source>
        <dbReference type="SAM" id="MobiDB-lite"/>
    </source>
</evidence>
<feature type="compositionally biased region" description="Polar residues" evidence="4">
    <location>
        <begin position="60"/>
        <end position="78"/>
    </location>
</feature>
<dbReference type="PROSITE" id="PS51257">
    <property type="entry name" value="PROKAR_LIPOPROTEIN"/>
    <property type="match status" value="1"/>
</dbReference>
<dbReference type="SMART" id="SM00318">
    <property type="entry name" value="SNc"/>
    <property type="match status" value="1"/>
</dbReference>
<sequence>MNRLAIGVIISSMLLAACSVDETNSIDVNTQKDVVQNNDVNEKLYETKDDADTVEEEEPTNTGENAETQPDRTTTTDEPANDLLPATVTRVIDGDTLEVTFEDGTVENIRLLIVDTPETVHPSKPVEPFGKEASQFVKDNALNKRVGIKVGTEPRDKYGRMLAYVFIGEETIQEMLLREGLAQTAYLYNDTSMLDEFHKEQEIARSQGKGVWSIPGYAHVDHDHGFHFEEKVAQDTKPVEQPATNQNNLKYDPNGPDRDCGDFDTQAEAQAFMEASGPGDPHRLDGNDNDGLACESLPAA</sequence>
<dbReference type="InterPro" id="IPR035437">
    <property type="entry name" value="SNase_OB-fold_sf"/>
</dbReference>
<feature type="region of interest" description="Disordered" evidence="4">
    <location>
        <begin position="234"/>
        <end position="300"/>
    </location>
</feature>
<dbReference type="PANTHER" id="PTHR12302:SF3">
    <property type="entry name" value="SERINE_THREONINE-PROTEIN KINASE 31"/>
    <property type="match status" value="1"/>
</dbReference>
<evidence type="ECO:0000256" key="1">
    <source>
        <dbReference type="ARBA" id="ARBA00022722"/>
    </source>
</evidence>
<evidence type="ECO:0000256" key="3">
    <source>
        <dbReference type="ARBA" id="ARBA00022801"/>
    </source>
</evidence>
<feature type="domain" description="TNase-like" evidence="5">
    <location>
        <begin position="82"/>
        <end position="214"/>
    </location>
</feature>
<gene>
    <name evidence="6" type="primary">yokF</name>
    <name evidence="6" type="ORF">GCM10008967_38160</name>
</gene>
<dbReference type="InterPro" id="IPR016071">
    <property type="entry name" value="Staphylococal_nuclease_OB-fold"/>
</dbReference>
<accession>A0ABN0WQQ2</accession>
<feature type="region of interest" description="Disordered" evidence="4">
    <location>
        <begin position="37"/>
        <end position="80"/>
    </location>
</feature>
<dbReference type="Proteomes" id="UP001500782">
    <property type="component" value="Unassembled WGS sequence"/>
</dbReference>
<keyword evidence="2 6" id="KW-0255">Endonuclease</keyword>
<organism evidence="6 7">
    <name type="scientific">Bacillus carboniphilus</name>
    <dbReference type="NCBI Taxonomy" id="86663"/>
    <lineage>
        <taxon>Bacteria</taxon>
        <taxon>Bacillati</taxon>
        <taxon>Bacillota</taxon>
        <taxon>Bacilli</taxon>
        <taxon>Bacillales</taxon>
        <taxon>Bacillaceae</taxon>
        <taxon>Bacillus</taxon>
    </lineage>
</organism>
<dbReference type="InterPro" id="IPR002071">
    <property type="entry name" value="Thermonucl_AS"/>
</dbReference>
<feature type="compositionally biased region" description="Basic and acidic residues" evidence="4">
    <location>
        <begin position="40"/>
        <end position="51"/>
    </location>
</feature>
<dbReference type="EMBL" id="BAAADJ010000062">
    <property type="protein sequence ID" value="GAA0344094.1"/>
    <property type="molecule type" value="Genomic_DNA"/>
</dbReference>
<dbReference type="PROSITE" id="PS01123">
    <property type="entry name" value="TNASE_1"/>
    <property type="match status" value="1"/>
</dbReference>
<protein>
    <submittedName>
        <fullName evidence="6">Endonuclease YokF</fullName>
    </submittedName>
</protein>
<dbReference type="PANTHER" id="PTHR12302">
    <property type="entry name" value="EBNA2 BINDING PROTEIN P100"/>
    <property type="match status" value="1"/>
</dbReference>
<dbReference type="GO" id="GO:0004519">
    <property type="term" value="F:endonuclease activity"/>
    <property type="evidence" value="ECO:0007669"/>
    <property type="project" value="UniProtKB-KW"/>
</dbReference>
<reference evidence="6 7" key="1">
    <citation type="journal article" date="2019" name="Int. J. Syst. Evol. Microbiol.">
        <title>The Global Catalogue of Microorganisms (GCM) 10K type strain sequencing project: providing services to taxonomists for standard genome sequencing and annotation.</title>
        <authorList>
            <consortium name="The Broad Institute Genomics Platform"/>
            <consortium name="The Broad Institute Genome Sequencing Center for Infectious Disease"/>
            <person name="Wu L."/>
            <person name="Ma J."/>
        </authorList>
    </citation>
    <scope>NUCLEOTIDE SEQUENCE [LARGE SCALE GENOMIC DNA]</scope>
    <source>
        <strain evidence="6 7">JCM 9731</strain>
    </source>
</reference>
<keyword evidence="1" id="KW-0540">Nuclease</keyword>
<dbReference type="Gene3D" id="2.40.50.90">
    <property type="match status" value="1"/>
</dbReference>
<dbReference type="CDD" id="cd00175">
    <property type="entry name" value="SNc"/>
    <property type="match status" value="1"/>
</dbReference>
<evidence type="ECO:0000259" key="5">
    <source>
        <dbReference type="PROSITE" id="PS50830"/>
    </source>
</evidence>
<proteinExistence type="predicted"/>
<dbReference type="PROSITE" id="PS01284">
    <property type="entry name" value="TNASE_2"/>
    <property type="match status" value="1"/>
</dbReference>
<dbReference type="PROSITE" id="PS50830">
    <property type="entry name" value="TNASE_3"/>
    <property type="match status" value="1"/>
</dbReference>
<dbReference type="SUPFAM" id="SSF50199">
    <property type="entry name" value="Staphylococcal nuclease"/>
    <property type="match status" value="1"/>
</dbReference>
<evidence type="ECO:0000313" key="7">
    <source>
        <dbReference type="Proteomes" id="UP001500782"/>
    </source>
</evidence>
<evidence type="ECO:0000313" key="6">
    <source>
        <dbReference type="EMBL" id="GAA0344094.1"/>
    </source>
</evidence>
<name>A0ABN0WQQ2_9BACI</name>
<evidence type="ECO:0000256" key="2">
    <source>
        <dbReference type="ARBA" id="ARBA00022759"/>
    </source>
</evidence>
<keyword evidence="7" id="KW-1185">Reference proteome</keyword>
<dbReference type="Pfam" id="PF00565">
    <property type="entry name" value="SNase"/>
    <property type="match status" value="1"/>
</dbReference>
<comment type="caution">
    <text evidence="6">The sequence shown here is derived from an EMBL/GenBank/DDBJ whole genome shotgun (WGS) entry which is preliminary data.</text>
</comment>